<name>A0AAN8VH89_9MAGN</name>
<gene>
    <name evidence="1" type="ORF">RJ641_036428</name>
</gene>
<dbReference type="AlphaFoldDB" id="A0AAN8VH89"/>
<protein>
    <submittedName>
        <fullName evidence="1">Uncharacterized protein</fullName>
    </submittedName>
</protein>
<accession>A0AAN8VH89</accession>
<reference evidence="1 2" key="1">
    <citation type="submission" date="2023-12" db="EMBL/GenBank/DDBJ databases">
        <title>A high-quality genome assembly for Dillenia turbinata (Dilleniales).</title>
        <authorList>
            <person name="Chanderbali A."/>
        </authorList>
    </citation>
    <scope>NUCLEOTIDE SEQUENCE [LARGE SCALE GENOMIC DNA]</scope>
    <source>
        <strain evidence="1">LSX21</strain>
        <tissue evidence="1">Leaf</tissue>
    </source>
</reference>
<sequence>MLPLLGQLADDYGHKPLLLITVSATMFPFGMIPESNLFNTLVSTTLVVLGPAYMQLFLKETVKLAPRQANQLCCLKRIWKVAQERYNSMPYAATVVMS</sequence>
<comment type="caution">
    <text evidence="1">The sequence shown here is derived from an EMBL/GenBank/DDBJ whole genome shotgun (WGS) entry which is preliminary data.</text>
</comment>
<evidence type="ECO:0000313" key="1">
    <source>
        <dbReference type="EMBL" id="KAK6933534.1"/>
    </source>
</evidence>
<dbReference type="EMBL" id="JBAMMX010000009">
    <property type="protein sequence ID" value="KAK6933534.1"/>
    <property type="molecule type" value="Genomic_DNA"/>
</dbReference>
<keyword evidence="2" id="KW-1185">Reference proteome</keyword>
<proteinExistence type="predicted"/>
<organism evidence="1 2">
    <name type="scientific">Dillenia turbinata</name>
    <dbReference type="NCBI Taxonomy" id="194707"/>
    <lineage>
        <taxon>Eukaryota</taxon>
        <taxon>Viridiplantae</taxon>
        <taxon>Streptophyta</taxon>
        <taxon>Embryophyta</taxon>
        <taxon>Tracheophyta</taxon>
        <taxon>Spermatophyta</taxon>
        <taxon>Magnoliopsida</taxon>
        <taxon>eudicotyledons</taxon>
        <taxon>Gunneridae</taxon>
        <taxon>Pentapetalae</taxon>
        <taxon>Dilleniales</taxon>
        <taxon>Dilleniaceae</taxon>
        <taxon>Dillenia</taxon>
    </lineage>
</organism>
<dbReference type="Proteomes" id="UP001370490">
    <property type="component" value="Unassembled WGS sequence"/>
</dbReference>
<evidence type="ECO:0000313" key="2">
    <source>
        <dbReference type="Proteomes" id="UP001370490"/>
    </source>
</evidence>